<dbReference type="GO" id="GO:0004556">
    <property type="term" value="F:alpha-amylase activity"/>
    <property type="evidence" value="ECO:0007669"/>
    <property type="project" value="TreeGrafter"/>
</dbReference>
<keyword evidence="6" id="KW-1185">Reference proteome</keyword>
<dbReference type="OrthoDB" id="9805159at2"/>
<dbReference type="SUPFAM" id="SSF51011">
    <property type="entry name" value="Glycosyl hydrolase domain"/>
    <property type="match status" value="1"/>
</dbReference>
<dbReference type="PANTHER" id="PTHR10357">
    <property type="entry name" value="ALPHA-AMYLASE FAMILY MEMBER"/>
    <property type="match status" value="1"/>
</dbReference>
<dbReference type="InterPro" id="IPR017853">
    <property type="entry name" value="GH"/>
</dbReference>
<evidence type="ECO:0000313" key="6">
    <source>
        <dbReference type="Proteomes" id="UP000011758"/>
    </source>
</evidence>
<sequence>MNKEWWKKAVVYQIYPKSFKDSNNDGIGDIQGIISQLDYLKELGIDVIWLSPIYQSPMIDNGYDISDYQAIHPDYGTMADFENLLKEAHQRSIKIVMDLVVNHTSDEHKWFKEAVKSADNPYHNYYIWRDKPTNFGSLFSGSAWTYQSSVKQYYLHTFSSKQADLNWDYQPLREEIYKMMRWWLDKGIDGFRMDVISLISKKYPLTDGIVHENNVFGDITPFIANGPNVHRYLQEMNEKVLSHYPIMTIGECPCVNAQQALDYVDSNRHELNMIFTFDHVSLDNDCNGKWNTKKTSLIDLKKTLNKWQSSLSNQGWNTLYLSNHDQPRSASRFGNETALSAKCLALTLHFMKGTPFIYQGEELGMTNICFNDISECQDIEAINAYRELVTEEHLFSHEEMMKNINAKARDHARTPMQWNNDQYSGFSHTFPWLKVNPNYQSINAKIQLNDQESVFHFYQKLIKIRHDYQIITDGDYCPLFEDHPDLFAYRRCYQNAEIIILANWSEKVIDYDMDLSNYRILLANSNSIIKNHLNAYEAVAYYK</sequence>
<dbReference type="Gene3D" id="3.20.20.80">
    <property type="entry name" value="Glycosidases"/>
    <property type="match status" value="1"/>
</dbReference>
<reference evidence="5 6" key="1">
    <citation type="submission" date="2013-02" db="EMBL/GenBank/DDBJ databases">
        <title>The Genome Sequence of Lactobacillus catenaformis F0143.</title>
        <authorList>
            <consortium name="The Broad Institute Genome Sequencing Platform"/>
            <person name="Earl A."/>
            <person name="Ward D."/>
            <person name="Feldgarden M."/>
            <person name="Gevers D."/>
            <person name="Izard J."/>
            <person name="Blanton J.M."/>
            <person name="Mathney J."/>
            <person name="Dewhirst F.E."/>
            <person name="Young S.K."/>
            <person name="Zeng Q."/>
            <person name="Gargeya S."/>
            <person name="Fitzgerald M."/>
            <person name="Haas B."/>
            <person name="Abouelleil A."/>
            <person name="Alvarado L."/>
            <person name="Arachchi H.M."/>
            <person name="Berlin A."/>
            <person name="Chapman S.B."/>
            <person name="Gearin G."/>
            <person name="Goldberg J."/>
            <person name="Griggs A."/>
            <person name="Gujja S."/>
            <person name="Hansen M."/>
            <person name="Heiman D."/>
            <person name="Howarth C."/>
            <person name="Larimer J."/>
            <person name="Lui A."/>
            <person name="MacDonald P.J.P."/>
            <person name="McCowen C."/>
            <person name="Montmayeur A."/>
            <person name="Murphy C."/>
            <person name="Neiman D."/>
            <person name="Pearson M."/>
            <person name="Priest M."/>
            <person name="Roberts A."/>
            <person name="Saif S."/>
            <person name="Shea T."/>
            <person name="Sisk P."/>
            <person name="Stolte C."/>
            <person name="Sykes S."/>
            <person name="Wortman J."/>
            <person name="Nusbaum C."/>
            <person name="Birren B."/>
        </authorList>
    </citation>
    <scope>NUCLEOTIDE SEQUENCE [LARGE SCALE GENOMIC DNA]</scope>
    <source>
        <strain evidence="5 6">OT 569</strain>
    </source>
</reference>
<dbReference type="Proteomes" id="UP000011758">
    <property type="component" value="Unassembled WGS sequence"/>
</dbReference>
<dbReference type="Gene3D" id="2.60.40.1180">
    <property type="entry name" value="Golgi alpha-mannosidase II"/>
    <property type="match status" value="1"/>
</dbReference>
<accession>M2Q214</accession>
<dbReference type="Pfam" id="PF00128">
    <property type="entry name" value="Alpha-amylase"/>
    <property type="match status" value="1"/>
</dbReference>
<dbReference type="Gene3D" id="3.90.400.10">
    <property type="entry name" value="Oligo-1,6-glucosidase, Domain 2"/>
    <property type="match status" value="1"/>
</dbReference>
<dbReference type="PANTHER" id="PTHR10357:SF184">
    <property type="entry name" value="OLIGO-1,6-GLUCOSIDASE 1"/>
    <property type="match status" value="1"/>
</dbReference>
<evidence type="ECO:0000259" key="4">
    <source>
        <dbReference type="SMART" id="SM00642"/>
    </source>
</evidence>
<dbReference type="InterPro" id="IPR045857">
    <property type="entry name" value="O16G_dom_2"/>
</dbReference>
<dbReference type="FunFam" id="3.90.400.10:FF:000002">
    <property type="entry name" value="Sucrose isomerase"/>
    <property type="match status" value="1"/>
</dbReference>
<dbReference type="SUPFAM" id="SSF51445">
    <property type="entry name" value="(Trans)glycosidases"/>
    <property type="match status" value="1"/>
</dbReference>
<dbReference type="FunFam" id="3.20.20.80:FF:000064">
    <property type="entry name" value="Oligo-1,6-glucosidase"/>
    <property type="match status" value="2"/>
</dbReference>
<gene>
    <name evidence="5" type="ORF">HMPREF9943_01442</name>
</gene>
<organism evidence="5 6">
    <name type="scientific">Eggerthia catenaformis OT 569 = DSM 20559</name>
    <dbReference type="NCBI Taxonomy" id="999415"/>
    <lineage>
        <taxon>Bacteria</taxon>
        <taxon>Bacillati</taxon>
        <taxon>Bacillota</taxon>
        <taxon>Erysipelotrichia</taxon>
        <taxon>Erysipelotrichales</taxon>
        <taxon>Coprobacillaceae</taxon>
        <taxon>Eggerthia</taxon>
    </lineage>
</organism>
<protein>
    <recommendedName>
        <fullName evidence="4">Glycosyl hydrolase family 13 catalytic domain-containing protein</fullName>
    </recommendedName>
</protein>
<dbReference type="InterPro" id="IPR013780">
    <property type="entry name" value="Glyco_hydro_b"/>
</dbReference>
<keyword evidence="2" id="KW-0378">Hydrolase</keyword>
<dbReference type="GO" id="GO:0009313">
    <property type="term" value="P:oligosaccharide catabolic process"/>
    <property type="evidence" value="ECO:0007669"/>
    <property type="project" value="TreeGrafter"/>
</dbReference>
<dbReference type="PATRIC" id="fig|999415.3.peg.1468"/>
<dbReference type="InterPro" id="IPR006047">
    <property type="entry name" value="GH13_cat_dom"/>
</dbReference>
<dbReference type="STRING" id="999415.HMPREF9943_01442"/>
<dbReference type="BioCyc" id="ECAT999415-HMP:GTTI-1486-MONOMER"/>
<name>M2Q214_9FIRM</name>
<evidence type="ECO:0000256" key="1">
    <source>
        <dbReference type="ARBA" id="ARBA00008061"/>
    </source>
</evidence>
<proteinExistence type="inferred from homology"/>
<comment type="caution">
    <text evidence="5">The sequence shown here is derived from an EMBL/GenBank/DDBJ whole genome shotgun (WGS) entry which is preliminary data.</text>
</comment>
<comment type="similarity">
    <text evidence="1">Belongs to the glycosyl hydrolase 13 family.</text>
</comment>
<evidence type="ECO:0000256" key="2">
    <source>
        <dbReference type="ARBA" id="ARBA00022801"/>
    </source>
</evidence>
<dbReference type="NCBIfam" id="NF008183">
    <property type="entry name" value="PRK10933.1"/>
    <property type="match status" value="1"/>
</dbReference>
<dbReference type="AlphaFoldDB" id="M2Q214"/>
<dbReference type="EMBL" id="AGEJ01000022">
    <property type="protein sequence ID" value="EMD16321.1"/>
    <property type="molecule type" value="Genomic_DNA"/>
</dbReference>
<evidence type="ECO:0000313" key="5">
    <source>
        <dbReference type="EMBL" id="EMD16321.1"/>
    </source>
</evidence>
<keyword evidence="3" id="KW-0326">Glycosidase</keyword>
<dbReference type="SMART" id="SM00642">
    <property type="entry name" value="Aamy"/>
    <property type="match status" value="1"/>
</dbReference>
<feature type="domain" description="Glycosyl hydrolase family 13 catalytic" evidence="4">
    <location>
        <begin position="13"/>
        <end position="413"/>
    </location>
</feature>
<evidence type="ECO:0000256" key="3">
    <source>
        <dbReference type="ARBA" id="ARBA00023295"/>
    </source>
</evidence>
<dbReference type="CDD" id="cd11333">
    <property type="entry name" value="AmyAc_SI_OligoGlu_DGase"/>
    <property type="match status" value="1"/>
</dbReference>
<dbReference type="RefSeq" id="WP_004803548.1">
    <property type="nucleotide sequence ID" value="NZ_KB446649.1"/>
</dbReference>
<dbReference type="eggNOG" id="COG0366">
    <property type="taxonomic scope" value="Bacteria"/>
</dbReference>